<sequence length="223" mass="24229">MDIGKAITDSATFLAGVYRESGNLSNLLKQQISAALLDPELKGLFRSTGPWIGAFEEDPTRCMYYSLGASLPLTRKGKRVTDCALFFQISLAGEGMAAVGCSEPLLHIGLWDEPISFTNNYYMGFPLFSEDEVAPEIDGEVLMRWQGNPPAGLWLYSLRLAAVNTPDDIQRKVVEPVRALLAGQSVEVALPASLSGVVRYRALAEDNGNYSISFLGDSSARPC</sequence>
<protein>
    <submittedName>
        <fullName evidence="1">Uncharacterized protein</fullName>
    </submittedName>
</protein>
<dbReference type="PATRIC" id="fig|316.97.peg.1995"/>
<evidence type="ECO:0000313" key="2">
    <source>
        <dbReference type="Proteomes" id="UP000025238"/>
    </source>
</evidence>
<gene>
    <name evidence="1" type="ORF">UIB01_09960</name>
</gene>
<dbReference type="Proteomes" id="UP000025238">
    <property type="component" value="Chromosome"/>
</dbReference>
<dbReference type="EMBL" id="CP007509">
    <property type="protein sequence ID" value="AHY45099.1"/>
    <property type="molecule type" value="Genomic_DNA"/>
</dbReference>
<proteinExistence type="predicted"/>
<dbReference type="AlphaFoldDB" id="A0A023WZ79"/>
<reference evidence="1 2" key="1">
    <citation type="submission" date="2014-03" db="EMBL/GenBank/DDBJ databases">
        <title>Complete genome sequence of Pseudomonas stutzeri 19SMN4.</title>
        <authorList>
            <person name="Brunet-Galmes I."/>
            <person name="Nogales B."/>
            <person name="Busquets A."/>
            <person name="Pena A."/>
            <person name="Gomila M."/>
            <person name="Garcia-Valdes E."/>
            <person name="Lalucat J."/>
            <person name="Bennasar A."/>
            <person name="Bosch R."/>
        </authorList>
    </citation>
    <scope>NUCLEOTIDE SEQUENCE [LARGE SCALE GENOMIC DNA]</scope>
    <source>
        <strain evidence="1 2">19SMN4</strain>
    </source>
</reference>
<dbReference type="KEGG" id="pstu:UIB01_09960"/>
<name>A0A023WZ79_STUST</name>
<accession>A0A023WZ79</accession>
<organism evidence="1 2">
    <name type="scientific">Stutzerimonas stutzeri</name>
    <name type="common">Pseudomonas stutzeri</name>
    <dbReference type="NCBI Taxonomy" id="316"/>
    <lineage>
        <taxon>Bacteria</taxon>
        <taxon>Pseudomonadati</taxon>
        <taxon>Pseudomonadota</taxon>
        <taxon>Gammaproteobacteria</taxon>
        <taxon>Pseudomonadales</taxon>
        <taxon>Pseudomonadaceae</taxon>
        <taxon>Stutzerimonas</taxon>
    </lineage>
</organism>
<evidence type="ECO:0000313" key="1">
    <source>
        <dbReference type="EMBL" id="AHY45099.1"/>
    </source>
</evidence>